<dbReference type="RefSeq" id="WP_092529210.1">
    <property type="nucleotide sequence ID" value="NZ_FOWW01000002.1"/>
</dbReference>
<name>A0A1I5Q097_9PSEU</name>
<keyword evidence="1" id="KW-0472">Membrane</keyword>
<proteinExistence type="predicted"/>
<keyword evidence="3" id="KW-1185">Reference proteome</keyword>
<keyword evidence="1" id="KW-0812">Transmembrane</keyword>
<dbReference type="EMBL" id="FOWW01000002">
    <property type="protein sequence ID" value="SFP39391.1"/>
    <property type="molecule type" value="Genomic_DNA"/>
</dbReference>
<evidence type="ECO:0000313" key="2">
    <source>
        <dbReference type="EMBL" id="SFP39391.1"/>
    </source>
</evidence>
<accession>A0A1I5Q097</accession>
<dbReference type="OrthoDB" id="4549522at2"/>
<dbReference type="STRING" id="587909.SAMN05421810_102456"/>
<protein>
    <submittedName>
        <fullName evidence="2">Uncharacterized protein</fullName>
    </submittedName>
</protein>
<gene>
    <name evidence="2" type="ORF">SAMN05421810_102456</name>
</gene>
<reference evidence="3" key="1">
    <citation type="submission" date="2016-10" db="EMBL/GenBank/DDBJ databases">
        <authorList>
            <person name="Varghese N."/>
            <person name="Submissions S."/>
        </authorList>
    </citation>
    <scope>NUCLEOTIDE SEQUENCE [LARGE SCALE GENOMIC DNA]</scope>
    <source>
        <strain evidence="3">CGMCC 4.5579</strain>
    </source>
</reference>
<sequence length="309" mass="33715">MRTDPFDHPDLRDPEWNRRAERNARRAARRALVRRLRLPRTALLLGAVLIAVAAATYALHIREPEPPAPPEIDLARPFAGTPAQDWPAGADGIVLPPPHEVGSLSADEVAAALEQVRSLLVRARLDRSVVQGGDVEPVVGHFAPSYQDQVRGAFADPGRWPSYYATRVAPGFRLLPAEPRVNGTMTAEPGERRGELRVRTDYVVAYAFDIGDPAAARAPLDIVAAERWEITYLLRVGETWYPRNRGIYLESGRGHGYSIACGPMARGLLAPAYSEPAPHTLPNPGVPGEFFDLDRPLPGQGTCDLPPTG</sequence>
<dbReference type="AlphaFoldDB" id="A0A1I5Q097"/>
<evidence type="ECO:0000313" key="3">
    <source>
        <dbReference type="Proteomes" id="UP000198727"/>
    </source>
</evidence>
<feature type="transmembrane region" description="Helical" evidence="1">
    <location>
        <begin position="42"/>
        <end position="60"/>
    </location>
</feature>
<evidence type="ECO:0000256" key="1">
    <source>
        <dbReference type="SAM" id="Phobius"/>
    </source>
</evidence>
<dbReference type="Proteomes" id="UP000198727">
    <property type="component" value="Unassembled WGS sequence"/>
</dbReference>
<organism evidence="2 3">
    <name type="scientific">Amycolatopsis arida</name>
    <dbReference type="NCBI Taxonomy" id="587909"/>
    <lineage>
        <taxon>Bacteria</taxon>
        <taxon>Bacillati</taxon>
        <taxon>Actinomycetota</taxon>
        <taxon>Actinomycetes</taxon>
        <taxon>Pseudonocardiales</taxon>
        <taxon>Pseudonocardiaceae</taxon>
        <taxon>Amycolatopsis</taxon>
    </lineage>
</organism>
<keyword evidence="1" id="KW-1133">Transmembrane helix</keyword>